<comment type="subcellular location">
    <subcellularLocation>
        <location evidence="1">Membrane</location>
    </subcellularLocation>
</comment>
<keyword evidence="11" id="KW-1208">Phospholipid metabolism</keyword>
<evidence type="ECO:0000256" key="10">
    <source>
        <dbReference type="ARBA" id="ARBA00023209"/>
    </source>
</evidence>
<dbReference type="GO" id="GO:0008654">
    <property type="term" value="P:phospholipid biosynthetic process"/>
    <property type="evidence" value="ECO:0007669"/>
    <property type="project" value="UniProtKB-KW"/>
</dbReference>
<keyword evidence="9 13" id="KW-0472">Membrane</keyword>
<evidence type="ECO:0000256" key="6">
    <source>
        <dbReference type="ARBA" id="ARBA00022692"/>
    </source>
</evidence>
<proteinExistence type="inferred from homology"/>
<dbReference type="EMBL" id="JAHDYR010000031">
    <property type="protein sequence ID" value="KAG9392841.1"/>
    <property type="molecule type" value="Genomic_DNA"/>
</dbReference>
<evidence type="ECO:0000256" key="8">
    <source>
        <dbReference type="ARBA" id="ARBA00023098"/>
    </source>
</evidence>
<keyword evidence="16" id="KW-1185">Reference proteome</keyword>
<dbReference type="Proteomes" id="UP000717585">
    <property type="component" value="Unassembled WGS sequence"/>
</dbReference>
<evidence type="ECO:0000313" key="15">
    <source>
        <dbReference type="EMBL" id="KAG9392841.1"/>
    </source>
</evidence>
<dbReference type="GO" id="GO:0008374">
    <property type="term" value="F:O-acyltransferase activity"/>
    <property type="evidence" value="ECO:0007669"/>
    <property type="project" value="InterPro"/>
</dbReference>
<evidence type="ECO:0000259" key="14">
    <source>
        <dbReference type="SMART" id="SM00563"/>
    </source>
</evidence>
<evidence type="ECO:0000256" key="5">
    <source>
        <dbReference type="ARBA" id="ARBA00022679"/>
    </source>
</evidence>
<evidence type="ECO:0000256" key="9">
    <source>
        <dbReference type="ARBA" id="ARBA00023136"/>
    </source>
</evidence>
<gene>
    <name evidence="15" type="ORF">J8273_5774</name>
</gene>
<dbReference type="SUPFAM" id="SSF69593">
    <property type="entry name" value="Glycerol-3-phosphate (1)-acyltransferase"/>
    <property type="match status" value="1"/>
</dbReference>
<comment type="pathway">
    <text evidence="2">Lipid metabolism.</text>
</comment>
<dbReference type="InterPro" id="IPR002123">
    <property type="entry name" value="Plipid/glycerol_acylTrfase"/>
</dbReference>
<evidence type="ECO:0000256" key="2">
    <source>
        <dbReference type="ARBA" id="ARBA00005189"/>
    </source>
</evidence>
<feature type="domain" description="Phospholipid/glycerol acyltransferase" evidence="14">
    <location>
        <begin position="141"/>
        <end position="249"/>
    </location>
</feature>
<dbReference type="PANTHER" id="PTHR23063">
    <property type="entry name" value="PHOSPHOLIPID ACYLTRANSFERASE"/>
    <property type="match status" value="1"/>
</dbReference>
<keyword evidence="7 13" id="KW-1133">Transmembrane helix</keyword>
<accession>A0A8J6BWW8</accession>
<name>A0A8J6BWW8_9EUKA</name>
<sequence>MVVDILLRNVIRRRPGPSPKRAPSAEVRSLLFEPFLHHEGFFGAKFSLYEIAKMLLFSWWLPIVRVGTMWAVMIIYFFIAEVFFGALTSDKTLPPPDEWRMRLMRQQTRFGSRLCCFITGWHIKTIGEPAGRQDDGWEPPVISNHIAHADIVTLCAHNHTAFVAKSGLKKVPVMRSFANLWQVVMVKRKTADSRDATQKLLRDRCMNPNAPSPTLFPEGSTTNGKWLMPFRPGIFRLGMPVQPVLLHYPNKRCSTAWDTCTLSLTILRTESQFINWVELHYLPLYTPSEEEKADPYLYAENVRQAMISYAHEHKIDLQATEANIMEKLIYQDYCDGKISWGKALEDLQALFESRADQVTDERRELLAETIRRTYPNRVLGADVTEVMDPAAEAVDVDEAEGTVADQV</sequence>
<keyword evidence="8" id="KW-0443">Lipid metabolism</keyword>
<keyword evidence="4" id="KW-0444">Lipid biosynthesis</keyword>
<reference evidence="15" key="1">
    <citation type="submission" date="2021-05" db="EMBL/GenBank/DDBJ databases">
        <title>A free-living protist that lacks canonical eukaryotic 1 DNA replication and segregation systems.</title>
        <authorList>
            <person name="Salas-Leiva D.E."/>
            <person name="Tromer E.C."/>
            <person name="Curtis B.A."/>
            <person name="Jerlstrom-Hultqvist J."/>
            <person name="Kolisko M."/>
            <person name="Yi Z."/>
            <person name="Salas-Leiva J.S."/>
            <person name="Gallot-Lavallee L."/>
            <person name="Kops G.J.P.L."/>
            <person name="Archibald J.M."/>
            <person name="Simpson A.G.B."/>
            <person name="Roger A.J."/>
        </authorList>
    </citation>
    <scope>NUCLEOTIDE SEQUENCE</scope>
    <source>
        <strain evidence="15">BICM</strain>
    </source>
</reference>
<keyword evidence="5" id="KW-0808">Transferase</keyword>
<dbReference type="Pfam" id="PF01553">
    <property type="entry name" value="Acyltransferase"/>
    <property type="match status" value="1"/>
</dbReference>
<feature type="transmembrane region" description="Helical" evidence="13">
    <location>
        <begin position="55"/>
        <end position="79"/>
    </location>
</feature>
<dbReference type="CDD" id="cd07991">
    <property type="entry name" value="LPLAT_LPCAT1-like"/>
    <property type="match status" value="1"/>
</dbReference>
<keyword evidence="6 13" id="KW-0812">Transmembrane</keyword>
<keyword evidence="12 15" id="KW-0012">Acyltransferase</keyword>
<evidence type="ECO:0000256" key="4">
    <source>
        <dbReference type="ARBA" id="ARBA00022516"/>
    </source>
</evidence>
<dbReference type="PANTHER" id="PTHR23063:SF52">
    <property type="entry name" value="LYSOPHOSPHATIDYLCHOLINE ACYLTRANSFERASE"/>
    <property type="match status" value="1"/>
</dbReference>
<dbReference type="InterPro" id="IPR045252">
    <property type="entry name" value="LPCAT1-like"/>
</dbReference>
<comment type="similarity">
    <text evidence="3">Belongs to the 1-acyl-sn-glycerol-3-phosphate acyltransferase family.</text>
</comment>
<keyword evidence="10" id="KW-0594">Phospholipid biosynthesis</keyword>
<evidence type="ECO:0000256" key="3">
    <source>
        <dbReference type="ARBA" id="ARBA00008655"/>
    </source>
</evidence>
<dbReference type="GO" id="GO:0016020">
    <property type="term" value="C:membrane"/>
    <property type="evidence" value="ECO:0007669"/>
    <property type="project" value="UniProtKB-SubCell"/>
</dbReference>
<evidence type="ECO:0000256" key="12">
    <source>
        <dbReference type="ARBA" id="ARBA00023315"/>
    </source>
</evidence>
<evidence type="ECO:0000256" key="11">
    <source>
        <dbReference type="ARBA" id="ARBA00023264"/>
    </source>
</evidence>
<evidence type="ECO:0000256" key="1">
    <source>
        <dbReference type="ARBA" id="ARBA00004370"/>
    </source>
</evidence>
<dbReference type="OrthoDB" id="272512at2759"/>
<dbReference type="SMART" id="SM00563">
    <property type="entry name" value="PlsC"/>
    <property type="match status" value="1"/>
</dbReference>
<protein>
    <submittedName>
        <fullName evidence="15">Lysophospholipid acyltransferase LPEAT-like</fullName>
    </submittedName>
</protein>
<dbReference type="AlphaFoldDB" id="A0A8J6BWW8"/>
<evidence type="ECO:0000256" key="7">
    <source>
        <dbReference type="ARBA" id="ARBA00022989"/>
    </source>
</evidence>
<evidence type="ECO:0000256" key="13">
    <source>
        <dbReference type="SAM" id="Phobius"/>
    </source>
</evidence>
<evidence type="ECO:0000313" key="16">
    <source>
        <dbReference type="Proteomes" id="UP000717585"/>
    </source>
</evidence>
<comment type="caution">
    <text evidence="15">The sequence shown here is derived from an EMBL/GenBank/DDBJ whole genome shotgun (WGS) entry which is preliminary data.</text>
</comment>
<organism evidence="15 16">
    <name type="scientific">Carpediemonas membranifera</name>
    <dbReference type="NCBI Taxonomy" id="201153"/>
    <lineage>
        <taxon>Eukaryota</taxon>
        <taxon>Metamonada</taxon>
        <taxon>Carpediemonas-like organisms</taxon>
        <taxon>Carpediemonas</taxon>
    </lineage>
</organism>